<dbReference type="Proteomes" id="UP000178377">
    <property type="component" value="Unassembled WGS sequence"/>
</dbReference>
<name>A0A1F5PMN0_9BACT</name>
<evidence type="ECO:0000313" key="3">
    <source>
        <dbReference type="Proteomes" id="UP000178377"/>
    </source>
</evidence>
<dbReference type="Pfam" id="PF04307">
    <property type="entry name" value="YdjM"/>
    <property type="match status" value="1"/>
</dbReference>
<evidence type="ECO:0000256" key="1">
    <source>
        <dbReference type="SAM" id="Phobius"/>
    </source>
</evidence>
<dbReference type="AlphaFoldDB" id="A0A1F5PMN0"/>
<dbReference type="STRING" id="1817828.A2722_00715"/>
<dbReference type="EMBL" id="MFEO01000005">
    <property type="protein sequence ID" value="OGE90922.1"/>
    <property type="molecule type" value="Genomic_DNA"/>
</dbReference>
<gene>
    <name evidence="2" type="ORF">A2722_00715</name>
</gene>
<protein>
    <recommendedName>
        <fullName evidence="4">Metal-dependent hydrolase</fullName>
    </recommendedName>
</protein>
<feature type="transmembrane region" description="Helical" evidence="1">
    <location>
        <begin position="164"/>
        <end position="181"/>
    </location>
</feature>
<organism evidence="2 3">
    <name type="scientific">Candidatus Doudnabacteria bacterium RIFCSPHIGHO2_01_FULL_50_11</name>
    <dbReference type="NCBI Taxonomy" id="1817828"/>
    <lineage>
        <taxon>Bacteria</taxon>
        <taxon>Candidatus Doudnaibacteriota</taxon>
    </lineage>
</organism>
<sequence length="182" mass="20735">MLPTAHFAAGYLTEKLSLELLGSVYAQSQQTKFLYLGIAASLFPDVDILFFFLQTHGFAVGTQKGINHRSYITHVPAFHLMIAAIAWTGSRIAGSTTGELIAIVYLIGTWTHFVTDSFFYGIRWLWPFSNRFYAVSSASRDFDIRSSSALDFWKKFLVKYSRNYVFYLELILIAAAVYTYFK</sequence>
<feature type="transmembrane region" description="Helical" evidence="1">
    <location>
        <begin position="33"/>
        <end position="53"/>
    </location>
</feature>
<feature type="transmembrane region" description="Helical" evidence="1">
    <location>
        <begin position="100"/>
        <end position="122"/>
    </location>
</feature>
<accession>A0A1F5PMN0</accession>
<dbReference type="InterPro" id="IPR007404">
    <property type="entry name" value="YdjM-like"/>
</dbReference>
<feature type="transmembrane region" description="Helical" evidence="1">
    <location>
        <begin position="74"/>
        <end position="94"/>
    </location>
</feature>
<evidence type="ECO:0000313" key="2">
    <source>
        <dbReference type="EMBL" id="OGE90922.1"/>
    </source>
</evidence>
<keyword evidence="1" id="KW-1133">Transmembrane helix</keyword>
<keyword evidence="1" id="KW-0812">Transmembrane</keyword>
<proteinExistence type="predicted"/>
<keyword evidence="1" id="KW-0472">Membrane</keyword>
<evidence type="ECO:0008006" key="4">
    <source>
        <dbReference type="Google" id="ProtNLM"/>
    </source>
</evidence>
<reference evidence="2 3" key="1">
    <citation type="journal article" date="2016" name="Nat. Commun.">
        <title>Thousands of microbial genomes shed light on interconnected biogeochemical processes in an aquifer system.</title>
        <authorList>
            <person name="Anantharaman K."/>
            <person name="Brown C.T."/>
            <person name="Hug L.A."/>
            <person name="Sharon I."/>
            <person name="Castelle C.J."/>
            <person name="Probst A.J."/>
            <person name="Thomas B.C."/>
            <person name="Singh A."/>
            <person name="Wilkins M.J."/>
            <person name="Karaoz U."/>
            <person name="Brodie E.L."/>
            <person name="Williams K.H."/>
            <person name="Hubbard S.S."/>
            <person name="Banfield J.F."/>
        </authorList>
    </citation>
    <scope>NUCLEOTIDE SEQUENCE [LARGE SCALE GENOMIC DNA]</scope>
</reference>
<comment type="caution">
    <text evidence="2">The sequence shown here is derived from an EMBL/GenBank/DDBJ whole genome shotgun (WGS) entry which is preliminary data.</text>
</comment>